<proteinExistence type="predicted"/>
<sequence length="127" mass="14128">MLGNGNESSGAEGKKQAERSSDHRRETTTGSIFVFPPRKPPWGYRGHLLIGASVAVHMELASSGFYVRTSSCPQPSVFKTKLGASQRQYILEERAVARHCLPTTRLQHKRAKAHNLYVFTTKKTTLS</sequence>
<evidence type="ECO:0000313" key="3">
    <source>
        <dbReference type="Proteomes" id="UP001066276"/>
    </source>
</evidence>
<gene>
    <name evidence="2" type="ORF">NDU88_000976</name>
</gene>
<dbReference type="AlphaFoldDB" id="A0AAV7P2H7"/>
<evidence type="ECO:0000313" key="2">
    <source>
        <dbReference type="EMBL" id="KAJ1122490.1"/>
    </source>
</evidence>
<reference evidence="2" key="1">
    <citation type="journal article" date="2022" name="bioRxiv">
        <title>Sequencing and chromosome-scale assembly of the giantPleurodeles waltlgenome.</title>
        <authorList>
            <person name="Brown T."/>
            <person name="Elewa A."/>
            <person name="Iarovenko S."/>
            <person name="Subramanian E."/>
            <person name="Araus A.J."/>
            <person name="Petzold A."/>
            <person name="Susuki M."/>
            <person name="Suzuki K.-i.T."/>
            <person name="Hayashi T."/>
            <person name="Toyoda A."/>
            <person name="Oliveira C."/>
            <person name="Osipova E."/>
            <person name="Leigh N.D."/>
            <person name="Simon A."/>
            <person name="Yun M.H."/>
        </authorList>
    </citation>
    <scope>NUCLEOTIDE SEQUENCE</scope>
    <source>
        <strain evidence="2">20211129_DDA</strain>
        <tissue evidence="2">Liver</tissue>
    </source>
</reference>
<name>A0AAV7P2H7_PLEWA</name>
<dbReference type="EMBL" id="JANPWB010000011">
    <property type="protein sequence ID" value="KAJ1122490.1"/>
    <property type="molecule type" value="Genomic_DNA"/>
</dbReference>
<organism evidence="2 3">
    <name type="scientific">Pleurodeles waltl</name>
    <name type="common">Iberian ribbed newt</name>
    <dbReference type="NCBI Taxonomy" id="8319"/>
    <lineage>
        <taxon>Eukaryota</taxon>
        <taxon>Metazoa</taxon>
        <taxon>Chordata</taxon>
        <taxon>Craniata</taxon>
        <taxon>Vertebrata</taxon>
        <taxon>Euteleostomi</taxon>
        <taxon>Amphibia</taxon>
        <taxon>Batrachia</taxon>
        <taxon>Caudata</taxon>
        <taxon>Salamandroidea</taxon>
        <taxon>Salamandridae</taxon>
        <taxon>Pleurodelinae</taxon>
        <taxon>Pleurodeles</taxon>
    </lineage>
</organism>
<feature type="compositionally biased region" description="Basic and acidic residues" evidence="1">
    <location>
        <begin position="12"/>
        <end position="27"/>
    </location>
</feature>
<accession>A0AAV7P2H7</accession>
<dbReference type="Proteomes" id="UP001066276">
    <property type="component" value="Chromosome 7"/>
</dbReference>
<evidence type="ECO:0000256" key="1">
    <source>
        <dbReference type="SAM" id="MobiDB-lite"/>
    </source>
</evidence>
<feature type="region of interest" description="Disordered" evidence="1">
    <location>
        <begin position="1"/>
        <end position="34"/>
    </location>
</feature>
<keyword evidence="3" id="KW-1185">Reference proteome</keyword>
<protein>
    <submittedName>
        <fullName evidence="2">Uncharacterized protein</fullName>
    </submittedName>
</protein>
<comment type="caution">
    <text evidence="2">The sequence shown here is derived from an EMBL/GenBank/DDBJ whole genome shotgun (WGS) entry which is preliminary data.</text>
</comment>